<evidence type="ECO:0000313" key="1">
    <source>
        <dbReference type="EMBL" id="KAI3701700.1"/>
    </source>
</evidence>
<proteinExistence type="predicted"/>
<dbReference type="Proteomes" id="UP001055879">
    <property type="component" value="Linkage Group LG09"/>
</dbReference>
<gene>
    <name evidence="1" type="ORF">L6452_26966</name>
</gene>
<name>A0ACB8ZWF0_ARCLA</name>
<comment type="caution">
    <text evidence="1">The sequence shown here is derived from an EMBL/GenBank/DDBJ whole genome shotgun (WGS) entry which is preliminary data.</text>
</comment>
<reference evidence="1 2" key="2">
    <citation type="journal article" date="2022" name="Mol. Ecol. Resour.">
        <title>The genomes of chicory, endive, great burdock and yacon provide insights into Asteraceae paleo-polyploidization history and plant inulin production.</title>
        <authorList>
            <person name="Fan W."/>
            <person name="Wang S."/>
            <person name="Wang H."/>
            <person name="Wang A."/>
            <person name="Jiang F."/>
            <person name="Liu H."/>
            <person name="Zhao H."/>
            <person name="Xu D."/>
            <person name="Zhang Y."/>
        </authorList>
    </citation>
    <scope>NUCLEOTIDE SEQUENCE [LARGE SCALE GENOMIC DNA]</scope>
    <source>
        <strain evidence="2">cv. Niubang</strain>
    </source>
</reference>
<evidence type="ECO:0000313" key="2">
    <source>
        <dbReference type="Proteomes" id="UP001055879"/>
    </source>
</evidence>
<reference evidence="2" key="1">
    <citation type="journal article" date="2022" name="Mol. Ecol. Resour.">
        <title>The genomes of chicory, endive, great burdock and yacon provide insights into Asteraceae palaeo-polyploidization history and plant inulin production.</title>
        <authorList>
            <person name="Fan W."/>
            <person name="Wang S."/>
            <person name="Wang H."/>
            <person name="Wang A."/>
            <person name="Jiang F."/>
            <person name="Liu H."/>
            <person name="Zhao H."/>
            <person name="Xu D."/>
            <person name="Zhang Y."/>
        </authorList>
    </citation>
    <scope>NUCLEOTIDE SEQUENCE [LARGE SCALE GENOMIC DNA]</scope>
    <source>
        <strain evidence="2">cv. Niubang</strain>
    </source>
</reference>
<sequence length="93" mass="10631">MGMSVIWEDRCEDDDVDMPFQFGQAVARVRLSNEDSPTRTSQLFAMVCNRFNLGCREPKAVGWDYGCCCEVTEMGRSDLRLARRTKDRSKVVS</sequence>
<protein>
    <submittedName>
        <fullName evidence="1">Uncharacterized protein</fullName>
    </submittedName>
</protein>
<keyword evidence="2" id="KW-1185">Reference proteome</keyword>
<organism evidence="1 2">
    <name type="scientific">Arctium lappa</name>
    <name type="common">Greater burdock</name>
    <name type="synonym">Lappa major</name>
    <dbReference type="NCBI Taxonomy" id="4217"/>
    <lineage>
        <taxon>Eukaryota</taxon>
        <taxon>Viridiplantae</taxon>
        <taxon>Streptophyta</taxon>
        <taxon>Embryophyta</taxon>
        <taxon>Tracheophyta</taxon>
        <taxon>Spermatophyta</taxon>
        <taxon>Magnoliopsida</taxon>
        <taxon>eudicotyledons</taxon>
        <taxon>Gunneridae</taxon>
        <taxon>Pentapetalae</taxon>
        <taxon>asterids</taxon>
        <taxon>campanulids</taxon>
        <taxon>Asterales</taxon>
        <taxon>Asteraceae</taxon>
        <taxon>Carduoideae</taxon>
        <taxon>Cardueae</taxon>
        <taxon>Arctiinae</taxon>
        <taxon>Arctium</taxon>
    </lineage>
</organism>
<dbReference type="EMBL" id="CM042055">
    <property type="protein sequence ID" value="KAI3701700.1"/>
    <property type="molecule type" value="Genomic_DNA"/>
</dbReference>
<accession>A0ACB8ZWF0</accession>